<reference evidence="1" key="1">
    <citation type="submission" date="2013-10" db="EMBL/GenBank/DDBJ databases">
        <title>Genomic analysis of the causative agents of coccidiosis in chickens.</title>
        <authorList>
            <person name="Reid A.J."/>
            <person name="Blake D."/>
            <person name="Billington K."/>
            <person name="Browne H."/>
            <person name="Dunn M."/>
            <person name="Hung S."/>
            <person name="Kawahara F."/>
            <person name="Miranda-Saavedra D."/>
            <person name="Mourier T."/>
            <person name="Nagra H."/>
            <person name="Otto T.D."/>
            <person name="Rawlings N."/>
            <person name="Sanchez A."/>
            <person name="Sanders M."/>
            <person name="Subramaniam C."/>
            <person name="Tay Y."/>
            <person name="Dear P."/>
            <person name="Doerig C."/>
            <person name="Gruber A."/>
            <person name="Parkinson J."/>
            <person name="Shirley M."/>
            <person name="Wan K.L."/>
            <person name="Berriman M."/>
            <person name="Tomley F."/>
            <person name="Pain A."/>
        </authorList>
    </citation>
    <scope>NUCLEOTIDE SEQUENCE [LARGE SCALE GENOMIC DNA]</scope>
    <source>
        <strain evidence="1">Houghton</strain>
    </source>
</reference>
<protein>
    <submittedName>
        <fullName evidence="1">Uncharacterized protein</fullName>
    </submittedName>
</protein>
<dbReference type="VEuPathDB" id="ToxoDB:EMH_0018010"/>
<dbReference type="AlphaFoldDB" id="U6K7F5"/>
<accession>U6K7F5</accession>
<evidence type="ECO:0000313" key="2">
    <source>
        <dbReference type="Proteomes" id="UP000030744"/>
    </source>
</evidence>
<dbReference type="Proteomes" id="UP000030744">
    <property type="component" value="Unassembled WGS sequence"/>
</dbReference>
<organism evidence="1 2">
    <name type="scientific">Eimeria mitis</name>
    <dbReference type="NCBI Taxonomy" id="44415"/>
    <lineage>
        <taxon>Eukaryota</taxon>
        <taxon>Sar</taxon>
        <taxon>Alveolata</taxon>
        <taxon>Apicomplexa</taxon>
        <taxon>Conoidasida</taxon>
        <taxon>Coccidia</taxon>
        <taxon>Eucoccidiorida</taxon>
        <taxon>Eimeriorina</taxon>
        <taxon>Eimeriidae</taxon>
        <taxon>Eimeria</taxon>
    </lineage>
</organism>
<reference evidence="1" key="2">
    <citation type="submission" date="2013-10" db="EMBL/GenBank/DDBJ databases">
        <authorList>
            <person name="Aslett M."/>
        </authorList>
    </citation>
    <scope>NUCLEOTIDE SEQUENCE [LARGE SCALE GENOMIC DNA]</scope>
    <source>
        <strain evidence="1">Houghton</strain>
    </source>
</reference>
<evidence type="ECO:0000313" key="1">
    <source>
        <dbReference type="EMBL" id="CDJ33930.1"/>
    </source>
</evidence>
<dbReference type="RefSeq" id="XP_013356493.1">
    <property type="nucleotide sequence ID" value="XM_013501039.1"/>
</dbReference>
<proteinExistence type="predicted"/>
<sequence length="112" mass="13121">MAVRDVFVVHQYWVFLKQRYNRMFGWRLGRLPFRYITGGILGARDNVEFVHALPLDCVDACVQYGSGAPVTFLDLGETLPDKRDLQPQQHIFMDVHAWFGTELWHAIYRQHA</sequence>
<name>U6K7F5_9EIME</name>
<dbReference type="GeneID" id="25376735"/>
<keyword evidence="2" id="KW-1185">Reference proteome</keyword>
<gene>
    <name evidence="1" type="ORF">EMH_0018010</name>
</gene>
<dbReference type="EMBL" id="HG685838">
    <property type="protein sequence ID" value="CDJ33930.1"/>
    <property type="molecule type" value="Genomic_DNA"/>
</dbReference>